<dbReference type="InterPro" id="IPR050832">
    <property type="entry name" value="Bact_Acetyltransf"/>
</dbReference>
<accession>A0A1Z5IP14</accession>
<evidence type="ECO:0000256" key="1">
    <source>
        <dbReference type="ARBA" id="ARBA00022679"/>
    </source>
</evidence>
<dbReference type="GO" id="GO:0016747">
    <property type="term" value="F:acyltransferase activity, transferring groups other than amino-acyl groups"/>
    <property type="evidence" value="ECO:0007669"/>
    <property type="project" value="InterPro"/>
</dbReference>
<dbReference type="RefSeq" id="WP_089088411.1">
    <property type="nucleotide sequence ID" value="NZ_BCMH01000006.1"/>
</dbReference>
<evidence type="ECO:0000256" key="2">
    <source>
        <dbReference type="ARBA" id="ARBA00023315"/>
    </source>
</evidence>
<reference evidence="4 5" key="1">
    <citation type="submission" date="2015-11" db="EMBL/GenBank/DDBJ databases">
        <title>Draft genome sequences of new species of the genus Lactobacillus isolated from orchardgrass silage.</title>
        <authorList>
            <person name="Tohno M."/>
            <person name="Tanizawa Y."/>
            <person name="Arita M."/>
        </authorList>
    </citation>
    <scope>NUCLEOTIDE SEQUENCE [LARGE SCALE GENOMIC DNA]</scope>
    <source>
        <strain evidence="4 5">IWT140</strain>
    </source>
</reference>
<dbReference type="AlphaFoldDB" id="A0A1Z5IP14"/>
<dbReference type="PANTHER" id="PTHR43877:SF2">
    <property type="entry name" value="AMINOALKYLPHOSPHONATE N-ACETYLTRANSFERASE-RELATED"/>
    <property type="match status" value="1"/>
</dbReference>
<sequence length="162" mass="18432">MNIRPIEKKDNQPLKAIIQAAISEYGNNVPGSPYYDTVLDHLAEHYAHQDRAKYWVAEVDGELVGGAGLGPFTYPETAEFQKLYLSPAARGHHIGHQLEIMAEKAARKYGYKKFYIETFQNYKAARGLYQHVGFKQLDKPLGHEPSHAACNAWYLKNLKRDI</sequence>
<dbReference type="Pfam" id="PF00583">
    <property type="entry name" value="Acetyltransf_1"/>
    <property type="match status" value="1"/>
</dbReference>
<comment type="caution">
    <text evidence="4">The sequence shown here is derived from an EMBL/GenBank/DDBJ whole genome shotgun (WGS) entry which is preliminary data.</text>
</comment>
<evidence type="ECO:0000313" key="4">
    <source>
        <dbReference type="EMBL" id="GAX03436.1"/>
    </source>
</evidence>
<feature type="domain" description="N-acetyltransferase" evidence="3">
    <location>
        <begin position="1"/>
        <end position="159"/>
    </location>
</feature>
<keyword evidence="5" id="KW-1185">Reference proteome</keyword>
<gene>
    <name evidence="4" type="ORF">IWT140_01039</name>
</gene>
<dbReference type="Proteomes" id="UP000198430">
    <property type="component" value="Unassembled WGS sequence"/>
</dbReference>
<dbReference type="InterPro" id="IPR000182">
    <property type="entry name" value="GNAT_dom"/>
</dbReference>
<evidence type="ECO:0000259" key="3">
    <source>
        <dbReference type="PROSITE" id="PS51186"/>
    </source>
</evidence>
<keyword evidence="2" id="KW-0012">Acyltransferase</keyword>
<organism evidence="4 5">
    <name type="scientific">Secundilactobacillus pentosiphilus</name>
    <dbReference type="NCBI Taxonomy" id="1714682"/>
    <lineage>
        <taxon>Bacteria</taxon>
        <taxon>Bacillati</taxon>
        <taxon>Bacillota</taxon>
        <taxon>Bacilli</taxon>
        <taxon>Lactobacillales</taxon>
        <taxon>Lactobacillaceae</taxon>
        <taxon>Secundilactobacillus</taxon>
    </lineage>
</organism>
<dbReference type="PROSITE" id="PS51186">
    <property type="entry name" value="GNAT"/>
    <property type="match status" value="1"/>
</dbReference>
<dbReference type="InterPro" id="IPR016181">
    <property type="entry name" value="Acyl_CoA_acyltransferase"/>
</dbReference>
<dbReference type="SUPFAM" id="SSF55729">
    <property type="entry name" value="Acyl-CoA N-acyltransferases (Nat)"/>
    <property type="match status" value="1"/>
</dbReference>
<evidence type="ECO:0000313" key="5">
    <source>
        <dbReference type="Proteomes" id="UP000198430"/>
    </source>
</evidence>
<dbReference type="Gene3D" id="3.40.630.30">
    <property type="match status" value="1"/>
</dbReference>
<keyword evidence="1" id="KW-0808">Transferase</keyword>
<dbReference type="PANTHER" id="PTHR43877">
    <property type="entry name" value="AMINOALKYLPHOSPHONATE N-ACETYLTRANSFERASE-RELATED-RELATED"/>
    <property type="match status" value="1"/>
</dbReference>
<dbReference type="CDD" id="cd04301">
    <property type="entry name" value="NAT_SF"/>
    <property type="match status" value="1"/>
</dbReference>
<protein>
    <submittedName>
        <fullName evidence="4">GNAT family acetyltransferase</fullName>
    </submittedName>
</protein>
<proteinExistence type="predicted"/>
<dbReference type="EMBL" id="BCMH01000006">
    <property type="protein sequence ID" value="GAX03436.1"/>
    <property type="molecule type" value="Genomic_DNA"/>
</dbReference>
<name>A0A1Z5IP14_9LACO</name>